<dbReference type="Proteomes" id="UP000326837">
    <property type="component" value="Chromosome"/>
</dbReference>
<name>A0A5K7XBI7_9BACT</name>
<feature type="transmembrane region" description="Helical" evidence="2">
    <location>
        <begin position="294"/>
        <end position="314"/>
    </location>
</feature>
<protein>
    <recommendedName>
        <fullName evidence="5">Transmembrane protein</fullName>
    </recommendedName>
</protein>
<feature type="region of interest" description="Disordered" evidence="1">
    <location>
        <begin position="1"/>
        <end position="23"/>
    </location>
</feature>
<keyword evidence="2" id="KW-1133">Transmembrane helix</keyword>
<feature type="transmembrane region" description="Helical" evidence="2">
    <location>
        <begin position="74"/>
        <end position="92"/>
    </location>
</feature>
<dbReference type="AlphaFoldDB" id="A0A5K7XBI7"/>
<dbReference type="KEGG" id="lpav:PLANPX_3776"/>
<feature type="transmembrane region" description="Helical" evidence="2">
    <location>
        <begin position="148"/>
        <end position="166"/>
    </location>
</feature>
<keyword evidence="4" id="KW-1185">Reference proteome</keyword>
<keyword evidence="2" id="KW-0812">Transmembrane</keyword>
<feature type="compositionally biased region" description="Acidic residues" evidence="1">
    <location>
        <begin position="1"/>
        <end position="10"/>
    </location>
</feature>
<gene>
    <name evidence="3" type="ORF">PLANPX_3776</name>
</gene>
<accession>A0A5K7XBI7</accession>
<feature type="transmembrane region" description="Helical" evidence="2">
    <location>
        <begin position="358"/>
        <end position="385"/>
    </location>
</feature>
<sequence>MEKWDLEDDDLGKIQKPKPLTTPRDKTGGFPLLYIWPNVPLLGRAFILHVQVALAIPLVLATSLTLYRSGTLPIAVIGSFPVTFLICTWNYIRLLRLRKRQLESPFPPHPLLIQREPDVIWYLIAPTLYVPIGLLVGSILSIWFGNRFVATFIPALISFAAFYKFGGRPIEFYFEHMICQPFMPAEYRHEKPSKDGQPNMLLLGGLLVAIVTLPILISTSVAIAAVAGFVGWFLWVRSKRVRDGNDSQIVLYFVVQAYRVARTYVDYPTVFESARSLDDANQWLPPSTQLVRRCIFFGLIGSLYAALILGLTYYCPWDIFASLFVMPNESALVTGDDLLHGYSWLFAPFLHIPLASPLAPYLLCFGIAVILFLTLPPAILLAIYYPRLVELERLHQELKRNVKHTEM</sequence>
<evidence type="ECO:0000313" key="4">
    <source>
        <dbReference type="Proteomes" id="UP000326837"/>
    </source>
</evidence>
<evidence type="ECO:0008006" key="5">
    <source>
        <dbReference type="Google" id="ProtNLM"/>
    </source>
</evidence>
<feature type="transmembrane region" description="Helical" evidence="2">
    <location>
        <begin position="46"/>
        <end position="67"/>
    </location>
</feature>
<evidence type="ECO:0000313" key="3">
    <source>
        <dbReference type="EMBL" id="BBO34164.1"/>
    </source>
</evidence>
<proteinExistence type="predicted"/>
<feature type="transmembrane region" description="Helical" evidence="2">
    <location>
        <begin position="119"/>
        <end position="141"/>
    </location>
</feature>
<feature type="transmembrane region" description="Helical" evidence="2">
    <location>
        <begin position="202"/>
        <end position="235"/>
    </location>
</feature>
<reference evidence="4" key="1">
    <citation type="submission" date="2019-10" db="EMBL/GenBank/DDBJ databases">
        <title>Lacipirellula parvula gen. nov., sp. nov., representing a lineage of planctomycetes widespread in freshwater anoxic habitats, and description of the family Lacipirellulaceae.</title>
        <authorList>
            <person name="Dedysh S.N."/>
            <person name="Kulichevskaya I.S."/>
            <person name="Beletsky A.V."/>
            <person name="Rakitin A.L."/>
            <person name="Mardanov A.V."/>
            <person name="Ivanova A.A."/>
            <person name="Saltykova V.X."/>
            <person name="Rijpstra W.I.C."/>
            <person name="Sinninghe Damste J.S."/>
            <person name="Ravin N.V."/>
        </authorList>
    </citation>
    <scope>NUCLEOTIDE SEQUENCE [LARGE SCALE GENOMIC DNA]</scope>
    <source>
        <strain evidence="4">PX69</strain>
    </source>
</reference>
<dbReference type="EMBL" id="AP021861">
    <property type="protein sequence ID" value="BBO34164.1"/>
    <property type="molecule type" value="Genomic_DNA"/>
</dbReference>
<evidence type="ECO:0000256" key="2">
    <source>
        <dbReference type="SAM" id="Phobius"/>
    </source>
</evidence>
<keyword evidence="2" id="KW-0472">Membrane</keyword>
<dbReference type="RefSeq" id="WP_152099796.1">
    <property type="nucleotide sequence ID" value="NZ_AP021861.1"/>
</dbReference>
<organism evidence="3 4">
    <name type="scientific">Lacipirellula parvula</name>
    <dbReference type="NCBI Taxonomy" id="2650471"/>
    <lineage>
        <taxon>Bacteria</taxon>
        <taxon>Pseudomonadati</taxon>
        <taxon>Planctomycetota</taxon>
        <taxon>Planctomycetia</taxon>
        <taxon>Pirellulales</taxon>
        <taxon>Lacipirellulaceae</taxon>
        <taxon>Lacipirellula</taxon>
    </lineage>
</organism>
<evidence type="ECO:0000256" key="1">
    <source>
        <dbReference type="SAM" id="MobiDB-lite"/>
    </source>
</evidence>